<dbReference type="PANTHER" id="PTHR46381">
    <property type="entry name" value="MKPA PROTEIN"/>
    <property type="match status" value="1"/>
</dbReference>
<dbReference type="GO" id="GO:0004721">
    <property type="term" value="F:phosphoprotein phosphatase activity"/>
    <property type="evidence" value="ECO:0007669"/>
    <property type="project" value="UniProtKB-KW"/>
</dbReference>
<proteinExistence type="predicted"/>
<dbReference type="PROSITE" id="PS50054">
    <property type="entry name" value="TYR_PHOSPHATASE_DUAL"/>
    <property type="match status" value="1"/>
</dbReference>
<dbReference type="AlphaFoldDB" id="A0AAV0V4V0"/>
<feature type="domain" description="Tyrosine specific protein phosphatases" evidence="4">
    <location>
        <begin position="356"/>
        <end position="413"/>
    </location>
</feature>
<dbReference type="PANTHER" id="PTHR46381:SF2">
    <property type="entry name" value="MAP KINASE PHOSPHATASE"/>
    <property type="match status" value="1"/>
</dbReference>
<name>A0AAV0V4V0_HYABA</name>
<gene>
    <name evidence="5" type="ORF">HBR001_LOCUS9421</name>
</gene>
<evidence type="ECO:0000259" key="4">
    <source>
        <dbReference type="PROSITE" id="PS50056"/>
    </source>
</evidence>
<dbReference type="InterPro" id="IPR029021">
    <property type="entry name" value="Prot-tyrosine_phosphatase-like"/>
</dbReference>
<dbReference type="Gene3D" id="3.40.20.10">
    <property type="entry name" value="Severin"/>
    <property type="match status" value="1"/>
</dbReference>
<evidence type="ECO:0000313" key="5">
    <source>
        <dbReference type="EMBL" id="CAI5743328.1"/>
    </source>
</evidence>
<dbReference type="InterPro" id="IPR020422">
    <property type="entry name" value="TYR_PHOSPHATASE_DUAL_dom"/>
</dbReference>
<dbReference type="InterPro" id="IPR000340">
    <property type="entry name" value="Dual-sp_phosphatase_cat-dom"/>
</dbReference>
<evidence type="ECO:0008006" key="7">
    <source>
        <dbReference type="Google" id="ProtNLM"/>
    </source>
</evidence>
<dbReference type="Proteomes" id="UP001162031">
    <property type="component" value="Unassembled WGS sequence"/>
</dbReference>
<evidence type="ECO:0000313" key="6">
    <source>
        <dbReference type="Proteomes" id="UP001162031"/>
    </source>
</evidence>
<organism evidence="5 6">
    <name type="scientific">Hyaloperonospora brassicae</name>
    <name type="common">Brassica downy mildew</name>
    <name type="synonym">Peronospora brassicae</name>
    <dbReference type="NCBI Taxonomy" id="162125"/>
    <lineage>
        <taxon>Eukaryota</taxon>
        <taxon>Sar</taxon>
        <taxon>Stramenopiles</taxon>
        <taxon>Oomycota</taxon>
        <taxon>Peronosporomycetes</taxon>
        <taxon>Peronosporales</taxon>
        <taxon>Peronosporaceae</taxon>
        <taxon>Hyaloperonospora</taxon>
    </lineage>
</organism>
<dbReference type="PROSITE" id="PS50056">
    <property type="entry name" value="TYR_PHOSPHATASE_2"/>
    <property type="match status" value="1"/>
</dbReference>
<dbReference type="SMART" id="SM00195">
    <property type="entry name" value="DSPc"/>
    <property type="match status" value="1"/>
</dbReference>
<dbReference type="SUPFAM" id="SSF55753">
    <property type="entry name" value="Actin depolymerizing proteins"/>
    <property type="match status" value="1"/>
</dbReference>
<protein>
    <recommendedName>
        <fullName evidence="7">Protein-serine/threonine phosphatase</fullName>
    </recommendedName>
</protein>
<feature type="domain" description="Tyrosine-protein phosphatase" evidence="3">
    <location>
        <begin position="293"/>
        <end position="435"/>
    </location>
</feature>
<dbReference type="Gene3D" id="3.90.190.10">
    <property type="entry name" value="Protein tyrosine phosphatase superfamily"/>
    <property type="match status" value="1"/>
</dbReference>
<reference evidence="5" key="1">
    <citation type="submission" date="2022-12" db="EMBL/GenBank/DDBJ databases">
        <authorList>
            <person name="Webb A."/>
        </authorList>
    </citation>
    <scope>NUCLEOTIDE SEQUENCE</scope>
    <source>
        <strain evidence="5">Hp1</strain>
    </source>
</reference>
<dbReference type="PRINTS" id="PR01908">
    <property type="entry name" value="ADSPHPHTASE"/>
</dbReference>
<accession>A0AAV0V4V0</accession>
<dbReference type="InterPro" id="IPR000387">
    <property type="entry name" value="Tyr_Pase_dom"/>
</dbReference>
<dbReference type="InterPro" id="IPR016130">
    <property type="entry name" value="Tyr_Pase_AS"/>
</dbReference>
<evidence type="ECO:0000256" key="1">
    <source>
        <dbReference type="ARBA" id="ARBA00022801"/>
    </source>
</evidence>
<evidence type="ECO:0000256" key="2">
    <source>
        <dbReference type="ARBA" id="ARBA00022912"/>
    </source>
</evidence>
<dbReference type="FunFam" id="3.90.190.10:FF:000130">
    <property type="entry name" value="Dual specificity protein phosphatase, putative"/>
    <property type="match status" value="1"/>
</dbReference>
<dbReference type="InterPro" id="IPR029006">
    <property type="entry name" value="ADF-H/Gelsolin-like_dom_sf"/>
</dbReference>
<dbReference type="PROSITE" id="PS00383">
    <property type="entry name" value="TYR_PHOSPHATASE_1"/>
    <property type="match status" value="1"/>
</dbReference>
<sequence>MEVTVWSRKAAADHEDVRRERTAERVRPLVASSSSAAAKSSASVWANQTLAADVSGRRRAVAESLVRTRCYSDGKIAKAFGELRTAKGAQEDEHCARVADVPFPVSRVCSTWMLRREGDPTSPAFVTTSSDNKTTSPRQSADSCVLLRSPAPNKRICSHQQSLIPSTTSATSPCTSSLVQARKRSLGVSGAAHFAKSTDKRTSVPIAMSVESQRNAVDGTLRLPPSLFSTPAIDELLPQGDVHAQKRTCSFQQRRSRNPGNLSLDLSQVVQTGSGPSTSATMTWTRLNDQVALCSKVTDFLYIGGAVAAKNKSLLLQNGITHVINCAAGVAPASFPEEFCYYNIRLRDHSSQDIARHFYSMFDFIERARACGGRIFLHCVKGISRSPTMAIAYLMWHKRISMYEALDFVRQARSIVDPNAGFIFQLTEWEQLHPDGRLKFQGTIAFRVDVAHAVNSDPTGKCHSTVVGSNPLFVPLMDIDERHFRDPTKDFGEQCLIVACADYMFVWCGTDVSEDHVDVAESGAIILQRYEAFPLKCERVRQGQEPAAFWHLVGDGV</sequence>
<keyword evidence="1" id="KW-0378">Hydrolase</keyword>
<dbReference type="Pfam" id="PF00782">
    <property type="entry name" value="DSPc"/>
    <property type="match status" value="1"/>
</dbReference>
<keyword evidence="2" id="KW-0904">Protein phosphatase</keyword>
<comment type="caution">
    <text evidence="5">The sequence shown here is derived from an EMBL/GenBank/DDBJ whole genome shotgun (WGS) entry which is preliminary data.</text>
</comment>
<dbReference type="EMBL" id="CANTFL010001488">
    <property type="protein sequence ID" value="CAI5743328.1"/>
    <property type="molecule type" value="Genomic_DNA"/>
</dbReference>
<dbReference type="CDD" id="cd14498">
    <property type="entry name" value="DSP"/>
    <property type="match status" value="1"/>
</dbReference>
<dbReference type="SUPFAM" id="SSF52799">
    <property type="entry name" value="(Phosphotyrosine protein) phosphatases II"/>
    <property type="match status" value="1"/>
</dbReference>
<keyword evidence="6" id="KW-1185">Reference proteome</keyword>
<evidence type="ECO:0000259" key="3">
    <source>
        <dbReference type="PROSITE" id="PS50054"/>
    </source>
</evidence>